<feature type="compositionally biased region" description="Pro residues" evidence="1">
    <location>
        <begin position="41"/>
        <end position="59"/>
    </location>
</feature>
<proteinExistence type="predicted"/>
<feature type="compositionally biased region" description="Basic and acidic residues" evidence="1">
    <location>
        <begin position="14"/>
        <end position="24"/>
    </location>
</feature>
<dbReference type="AlphaFoldDB" id="A0AAW0US81"/>
<accession>A0AAW0US81</accession>
<feature type="compositionally biased region" description="Low complexity" evidence="1">
    <location>
        <begin position="25"/>
        <end position="38"/>
    </location>
</feature>
<reference evidence="2 3" key="1">
    <citation type="submission" date="2023-03" db="EMBL/GenBank/DDBJ databases">
        <title>High-quality genome of Scylla paramamosain provides insights in environmental adaptation.</title>
        <authorList>
            <person name="Zhang L."/>
        </authorList>
    </citation>
    <scope>NUCLEOTIDE SEQUENCE [LARGE SCALE GENOMIC DNA]</scope>
    <source>
        <strain evidence="2">LZ_2023a</strain>
        <tissue evidence="2">Muscle</tissue>
    </source>
</reference>
<gene>
    <name evidence="2" type="ORF">O3P69_001160</name>
</gene>
<dbReference type="Proteomes" id="UP001487740">
    <property type="component" value="Unassembled WGS sequence"/>
</dbReference>
<evidence type="ECO:0000313" key="3">
    <source>
        <dbReference type="Proteomes" id="UP001487740"/>
    </source>
</evidence>
<keyword evidence="3" id="KW-1185">Reference proteome</keyword>
<name>A0AAW0US81_SCYPA</name>
<feature type="region of interest" description="Disordered" evidence="1">
    <location>
        <begin position="1"/>
        <end position="156"/>
    </location>
</feature>
<comment type="caution">
    <text evidence="2">The sequence shown here is derived from an EMBL/GenBank/DDBJ whole genome shotgun (WGS) entry which is preliminary data.</text>
</comment>
<dbReference type="EMBL" id="JARAKH010000008">
    <property type="protein sequence ID" value="KAK8401871.1"/>
    <property type="molecule type" value="Genomic_DNA"/>
</dbReference>
<evidence type="ECO:0000256" key="1">
    <source>
        <dbReference type="SAM" id="MobiDB-lite"/>
    </source>
</evidence>
<evidence type="ECO:0000313" key="2">
    <source>
        <dbReference type="EMBL" id="KAK8401871.1"/>
    </source>
</evidence>
<protein>
    <submittedName>
        <fullName evidence="2">Uncharacterized protein</fullName>
    </submittedName>
</protein>
<organism evidence="2 3">
    <name type="scientific">Scylla paramamosain</name>
    <name type="common">Mud crab</name>
    <dbReference type="NCBI Taxonomy" id="85552"/>
    <lineage>
        <taxon>Eukaryota</taxon>
        <taxon>Metazoa</taxon>
        <taxon>Ecdysozoa</taxon>
        <taxon>Arthropoda</taxon>
        <taxon>Crustacea</taxon>
        <taxon>Multicrustacea</taxon>
        <taxon>Malacostraca</taxon>
        <taxon>Eumalacostraca</taxon>
        <taxon>Eucarida</taxon>
        <taxon>Decapoda</taxon>
        <taxon>Pleocyemata</taxon>
        <taxon>Brachyura</taxon>
        <taxon>Eubrachyura</taxon>
        <taxon>Portunoidea</taxon>
        <taxon>Portunidae</taxon>
        <taxon>Portuninae</taxon>
        <taxon>Scylla</taxon>
    </lineage>
</organism>
<sequence>MGGEGGRGASTNHPSEEDNKRIFITEDQTITTITIVTTRPLSPPKPIQTPSSPALPSPSRPRQAPAKPPKPVPRRSHLQQEQKVQQQPPVPGGGAGASPPVLPPHGWRLPRGVPSKTRTRGGWGGEGKQRRASHSQGSPGPVSFGKVPGNNCPPWTLTGVTSRCISVISIDD</sequence>